<dbReference type="AlphaFoldDB" id="A0A9C7URM0"/>
<proteinExistence type="predicted"/>
<protein>
    <submittedName>
        <fullName evidence="2">Uncharacterized protein</fullName>
    </submittedName>
</protein>
<dbReference type="InterPro" id="IPR009030">
    <property type="entry name" value="Growth_fac_rcpt_cys_sf"/>
</dbReference>
<dbReference type="EMBL" id="BQMJ01000040">
    <property type="protein sequence ID" value="GJQ13149.1"/>
    <property type="molecule type" value="Genomic_DNA"/>
</dbReference>
<dbReference type="Proteomes" id="UP001061958">
    <property type="component" value="Unassembled WGS sequence"/>
</dbReference>
<keyword evidence="1" id="KW-0732">Signal</keyword>
<dbReference type="SUPFAM" id="SSF57184">
    <property type="entry name" value="Growth factor receptor domain"/>
    <property type="match status" value="2"/>
</dbReference>
<dbReference type="OrthoDB" id="300641at2759"/>
<organism evidence="2 3">
    <name type="scientific">Galdieria partita</name>
    <dbReference type="NCBI Taxonomy" id="83374"/>
    <lineage>
        <taxon>Eukaryota</taxon>
        <taxon>Rhodophyta</taxon>
        <taxon>Bangiophyceae</taxon>
        <taxon>Galdieriales</taxon>
        <taxon>Galdieriaceae</taxon>
        <taxon>Galdieria</taxon>
    </lineage>
</organism>
<keyword evidence="3" id="KW-1185">Reference proteome</keyword>
<feature type="chain" id="PRO_5039643480" evidence="1">
    <location>
        <begin position="19"/>
        <end position="297"/>
    </location>
</feature>
<sequence length="297" mass="32884">MMRLAFLCFSCLLVFTMATSEKALEQQITSISHETNRSYERKSLTKETTYKSLTVAQLNKMLSGCPSPMYLNMVSHKCVVSCPDSTYSYNNLCVETCPPQYPAIDSSSRKCLSTCPQDKFVYLVDDIYVCVDSCPPGYNYIHGQQCVQTCPPYTWTDTSTMTCLSGCPTHLPYRMNRVCMKECPYPLLYDGNYCRNACLPNQFQAGRNCTSQCPSDTVYNGRICQGSCHEKFTEVVGTVGGQHARVCVQNCSSSKPLLFGTECVSSCPTGTVQYNGACLYGCPPIAPKHSNGHCVSE</sequence>
<evidence type="ECO:0000313" key="3">
    <source>
        <dbReference type="Proteomes" id="UP001061958"/>
    </source>
</evidence>
<gene>
    <name evidence="2" type="ORF">GpartN1_g4940.t1</name>
</gene>
<dbReference type="Gene3D" id="2.10.220.10">
    <property type="entry name" value="Hormone Receptor, Insulin-like Growth Factor Receptor 1, Chain A, domain 2"/>
    <property type="match status" value="2"/>
</dbReference>
<name>A0A9C7URM0_9RHOD</name>
<reference evidence="2" key="2">
    <citation type="submission" date="2022-01" db="EMBL/GenBank/DDBJ databases">
        <authorList>
            <person name="Hirooka S."/>
            <person name="Miyagishima S.Y."/>
        </authorList>
    </citation>
    <scope>NUCLEOTIDE SEQUENCE</scope>
    <source>
        <strain evidence="2">NBRC 102759</strain>
    </source>
</reference>
<comment type="caution">
    <text evidence="2">The sequence shown here is derived from an EMBL/GenBank/DDBJ whole genome shotgun (WGS) entry which is preliminary data.</text>
</comment>
<reference evidence="2" key="1">
    <citation type="journal article" date="2022" name="Proc. Natl. Acad. Sci. U.S.A.">
        <title>Life cycle and functional genomics of the unicellular red alga Galdieria for elucidating algal and plant evolution and industrial use.</title>
        <authorList>
            <person name="Hirooka S."/>
            <person name="Itabashi T."/>
            <person name="Ichinose T.M."/>
            <person name="Onuma R."/>
            <person name="Fujiwara T."/>
            <person name="Yamashita S."/>
            <person name="Jong L.W."/>
            <person name="Tomita R."/>
            <person name="Iwane A.H."/>
            <person name="Miyagishima S.Y."/>
        </authorList>
    </citation>
    <scope>NUCLEOTIDE SEQUENCE</scope>
    <source>
        <strain evidence="2">NBRC 102759</strain>
    </source>
</reference>
<evidence type="ECO:0000256" key="1">
    <source>
        <dbReference type="SAM" id="SignalP"/>
    </source>
</evidence>
<feature type="signal peptide" evidence="1">
    <location>
        <begin position="1"/>
        <end position="18"/>
    </location>
</feature>
<evidence type="ECO:0000313" key="2">
    <source>
        <dbReference type="EMBL" id="GJQ13149.1"/>
    </source>
</evidence>
<accession>A0A9C7URM0</accession>